<sequence>MDDDAYAVPITHCPNAYTIHAHGFRYTCVWATNPANRYVY</sequence>
<name>A0A1J0GVQ1_9CAUD</name>
<dbReference type="RefSeq" id="YP_009831729.1">
    <property type="nucleotide sequence ID" value="NC_048650.1"/>
</dbReference>
<accession>A0A1J0GVQ1</accession>
<proteinExistence type="predicted"/>
<evidence type="ECO:0000313" key="2">
    <source>
        <dbReference type="Proteomes" id="UP000224898"/>
    </source>
</evidence>
<dbReference type="Proteomes" id="UP000224898">
    <property type="component" value="Segment"/>
</dbReference>
<protein>
    <submittedName>
        <fullName evidence="1">Uncharacterized protein</fullName>
    </submittedName>
</protein>
<reference evidence="1 2" key="1">
    <citation type="submission" date="2016-09" db="EMBL/GenBank/DDBJ databases">
        <title>Complete Genome Sequence of Streptomyces 5a phage BRock.</title>
        <authorList>
            <person name="Crossman A."/>
            <person name="Baron S."/>
            <person name="Jamdagni P."/>
            <person name="Khatri P."/>
            <person name="Sharma D."/>
            <person name="Pandey M."/>
            <person name="Goyal S."/>
            <person name="Kumar S."/>
            <person name="Phogat A."/>
            <person name="Chawla G."/>
            <person name="Pasricha M."/>
            <person name="Gupta K."/>
            <person name="Bazzad D."/>
            <person name="Aggarwal V."/>
            <person name="Poughat A."/>
            <person name="Singh K."/>
            <person name="Rana P."/>
            <person name="Gautam R."/>
            <person name="Sharma V."/>
            <person name="Tyagi D."/>
            <person name="Shahi A."/>
            <person name="Jangra N."/>
            <person name="Malik M."/>
            <person name="Sidhu P.K."/>
            <person name="Malik S."/>
            <person name="Ghalyan Y."/>
            <person name="Sharma S.S."/>
            <person name="Malik A."/>
            <person name="Chuttani R."/>
            <person name="Bamal N."/>
            <person name="Bhadula D."/>
            <person name="Batra A."/>
            <person name="Temple L."/>
            <person name="Nehra K."/>
        </authorList>
    </citation>
    <scope>NUCLEOTIDE SEQUENCE [LARGE SCALE GENOMIC DNA]</scope>
</reference>
<dbReference type="KEGG" id="vg:55601418"/>
<keyword evidence="2" id="KW-1185">Reference proteome</keyword>
<evidence type="ECO:0000313" key="1">
    <source>
        <dbReference type="EMBL" id="APC46266.1"/>
    </source>
</evidence>
<dbReference type="EMBL" id="KX925554">
    <property type="protein sequence ID" value="APC46266.1"/>
    <property type="molecule type" value="Genomic_DNA"/>
</dbReference>
<organism evidence="1 2">
    <name type="scientific">Streptomyces phage BRock</name>
    <dbReference type="NCBI Taxonomy" id="1913591"/>
    <lineage>
        <taxon>Viruses</taxon>
        <taxon>Duplodnaviria</taxon>
        <taxon>Heunggongvirae</taxon>
        <taxon>Uroviricota</taxon>
        <taxon>Caudoviricetes</taxon>
        <taxon>Borockvirus</taxon>
        <taxon>Borockvirus brock</taxon>
    </lineage>
</organism>
<dbReference type="GeneID" id="55601418"/>